<organism evidence="3 4">
    <name type="scientific">Streptomyces gottesmaniae</name>
    <dbReference type="NCBI Taxonomy" id="3075518"/>
    <lineage>
        <taxon>Bacteria</taxon>
        <taxon>Bacillati</taxon>
        <taxon>Actinomycetota</taxon>
        <taxon>Actinomycetes</taxon>
        <taxon>Kitasatosporales</taxon>
        <taxon>Streptomycetaceae</taxon>
        <taxon>Streptomyces</taxon>
    </lineage>
</organism>
<proteinExistence type="predicted"/>
<dbReference type="RefSeq" id="WP_157856640.1">
    <property type="nucleotide sequence ID" value="NZ_JAVRFJ010000011.1"/>
</dbReference>
<feature type="region of interest" description="Disordered" evidence="1">
    <location>
        <begin position="360"/>
        <end position="429"/>
    </location>
</feature>
<sequence>MSGPVAGADVTAPSRLVAIGKPGDSVLTVVIVGAVVLILLVLLLRHMIRKRGGWRRFRRAVGRELTLTRRAFGEPLRAYRRHRRGVRALARQLCDPRGGLLVRRLFDAAAAALADVPGAMAHAVRLEPGWASVQIAARRLPEPPAPWEAAVEPGPQRWELPLDEADALPPGRTRAGAVRPLPVAVGMADDACVHVDLAAGPRLITVEGDTAARALLFQALAAQLDRPGSGASVVVADGVHPQHRGRRLDTLLTELEAAAAPSGTGAADDAGAREPDEIGEPGRAAATVVVCAAPTPDQARRLGALAASGAVVCLVDGRVAGHAWTLRVDGRSRVTAPELDLDADSGPLGRAVVAAVRADRRRLRREPPTVRPRPSRPEEPRPHLLDETTPLQEHRTEPVLSTRTGTDLLAEPATARERPTAASSTTRDD</sequence>
<keyword evidence="2" id="KW-1133">Transmembrane helix</keyword>
<feature type="transmembrane region" description="Helical" evidence="2">
    <location>
        <begin position="26"/>
        <end position="48"/>
    </location>
</feature>
<keyword evidence="2" id="KW-0812">Transmembrane</keyword>
<feature type="compositionally biased region" description="Basic and acidic residues" evidence="1">
    <location>
        <begin position="375"/>
        <end position="397"/>
    </location>
</feature>
<reference evidence="3" key="1">
    <citation type="submission" date="2024-05" db="EMBL/GenBank/DDBJ databases">
        <title>30 novel species of actinomycetes from the DSMZ collection.</title>
        <authorList>
            <person name="Nouioui I."/>
        </authorList>
    </citation>
    <scope>NUCLEOTIDE SEQUENCE</scope>
    <source>
        <strain evidence="3">DSM 3412</strain>
    </source>
</reference>
<feature type="region of interest" description="Disordered" evidence="1">
    <location>
        <begin position="259"/>
        <end position="279"/>
    </location>
</feature>
<evidence type="ECO:0000256" key="2">
    <source>
        <dbReference type="SAM" id="Phobius"/>
    </source>
</evidence>
<keyword evidence="4" id="KW-1185">Reference proteome</keyword>
<feature type="compositionally biased region" description="Low complexity" evidence="1">
    <location>
        <begin position="259"/>
        <end position="269"/>
    </location>
</feature>
<dbReference type="Proteomes" id="UP001180737">
    <property type="component" value="Unassembled WGS sequence"/>
</dbReference>
<keyword evidence="2" id="KW-0472">Membrane</keyword>
<evidence type="ECO:0000313" key="4">
    <source>
        <dbReference type="Proteomes" id="UP001180737"/>
    </source>
</evidence>
<comment type="caution">
    <text evidence="3">The sequence shown here is derived from an EMBL/GenBank/DDBJ whole genome shotgun (WGS) entry which is preliminary data.</text>
</comment>
<gene>
    <name evidence="3" type="ORF">RM704_14620</name>
</gene>
<accession>A0ABU2YXK6</accession>
<dbReference type="EMBL" id="JAVRFJ010000011">
    <property type="protein sequence ID" value="MDT0568686.1"/>
    <property type="molecule type" value="Genomic_DNA"/>
</dbReference>
<evidence type="ECO:0000256" key="1">
    <source>
        <dbReference type="SAM" id="MobiDB-lite"/>
    </source>
</evidence>
<evidence type="ECO:0000313" key="3">
    <source>
        <dbReference type="EMBL" id="MDT0568686.1"/>
    </source>
</evidence>
<protein>
    <recommendedName>
        <fullName evidence="5">Type VII secretion protein EccE</fullName>
    </recommendedName>
</protein>
<name>A0ABU2YXK6_9ACTN</name>
<evidence type="ECO:0008006" key="5">
    <source>
        <dbReference type="Google" id="ProtNLM"/>
    </source>
</evidence>